<proteinExistence type="predicted"/>
<accession>A0A1H4MTE8</accession>
<keyword evidence="3" id="KW-1185">Reference proteome</keyword>
<evidence type="ECO:0000313" key="2">
    <source>
        <dbReference type="EMBL" id="SEB86054.1"/>
    </source>
</evidence>
<dbReference type="Proteomes" id="UP000199183">
    <property type="component" value="Unassembled WGS sequence"/>
</dbReference>
<name>A0A1H4MTE8_9MICO</name>
<protein>
    <submittedName>
        <fullName evidence="2">Uncharacterized conserved protein YdhG, YjbR/CyaY-like superfamily, DUF1801 family</fullName>
    </submittedName>
</protein>
<feature type="compositionally biased region" description="Basic and acidic residues" evidence="1">
    <location>
        <begin position="24"/>
        <end position="34"/>
    </location>
</feature>
<dbReference type="AlphaFoldDB" id="A0A1H4MTE8"/>
<evidence type="ECO:0000313" key="3">
    <source>
        <dbReference type="Proteomes" id="UP000199183"/>
    </source>
</evidence>
<organism evidence="2 3">
    <name type="scientific">Paramicrobacterium humi</name>
    <dbReference type="NCBI Taxonomy" id="640635"/>
    <lineage>
        <taxon>Bacteria</taxon>
        <taxon>Bacillati</taxon>
        <taxon>Actinomycetota</taxon>
        <taxon>Actinomycetes</taxon>
        <taxon>Micrococcales</taxon>
        <taxon>Microbacteriaceae</taxon>
        <taxon>Paramicrobacterium</taxon>
    </lineage>
</organism>
<dbReference type="OrthoDB" id="32458at2"/>
<dbReference type="RefSeq" id="WP_091183306.1">
    <property type="nucleotide sequence ID" value="NZ_FNRY01000001.1"/>
</dbReference>
<reference evidence="2 3" key="1">
    <citation type="submission" date="2016-10" db="EMBL/GenBank/DDBJ databases">
        <authorList>
            <person name="de Groot N.N."/>
        </authorList>
    </citation>
    <scope>NUCLEOTIDE SEQUENCE [LARGE SCALE GENOMIC DNA]</scope>
    <source>
        <strain evidence="2 3">DSM 21799</strain>
    </source>
</reference>
<feature type="region of interest" description="Disordered" evidence="1">
    <location>
        <begin position="1"/>
        <end position="38"/>
    </location>
</feature>
<dbReference type="SUPFAM" id="SSF159888">
    <property type="entry name" value="YdhG-like"/>
    <property type="match status" value="1"/>
</dbReference>
<dbReference type="EMBL" id="FNRY01000001">
    <property type="protein sequence ID" value="SEB86054.1"/>
    <property type="molecule type" value="Genomic_DNA"/>
</dbReference>
<gene>
    <name evidence="2" type="ORF">SAMN04489806_1970</name>
</gene>
<sequence length="151" mass="16533">MADERNTKTGGGFSAAERAAMKQRAAELRAESKASKGAAKKQQEFQACLDAIAALEGTDKKIAERLHVIVSEEAPQLDPKTWYGFPTYARNGKNILFYQPASKFKTRYGNIGFAEDAQLDEGEFWATAYAVLDVTPDAEKQLRALVKKAAG</sequence>
<evidence type="ECO:0000256" key="1">
    <source>
        <dbReference type="SAM" id="MobiDB-lite"/>
    </source>
</evidence>